<keyword evidence="2" id="KW-1185">Reference proteome</keyword>
<reference evidence="1 2" key="1">
    <citation type="submission" date="2017-10" db="EMBL/GenBank/DDBJ databases">
        <title>Two draft genome sequences of Pusillimonas sp. strains isolated from a nitrate- and radionuclide-contaminated groundwater in Russia.</title>
        <authorList>
            <person name="Grouzdev D.S."/>
            <person name="Tourova T.P."/>
            <person name="Goeva M.A."/>
            <person name="Babich T.L."/>
            <person name="Sokolova D.S."/>
            <person name="Abdullin R."/>
            <person name="Poltaraus A.B."/>
            <person name="Toshchakov S.V."/>
            <person name="Nazina T.N."/>
        </authorList>
    </citation>
    <scope>NUCLEOTIDE SEQUENCE [LARGE SCALE GENOMIC DNA]</scope>
    <source>
        <strain evidence="1 2">JR1/69-3-13</strain>
    </source>
</reference>
<name>A0A2N4TYM9_9BURK</name>
<evidence type="ECO:0000313" key="1">
    <source>
        <dbReference type="EMBL" id="PLC47878.1"/>
    </source>
</evidence>
<gene>
    <name evidence="1" type="ORF">CR159_21195</name>
</gene>
<protein>
    <submittedName>
        <fullName evidence="1">Uncharacterized protein</fullName>
    </submittedName>
</protein>
<comment type="caution">
    <text evidence="1">The sequence shown here is derived from an EMBL/GenBank/DDBJ whole genome shotgun (WGS) entry which is preliminary data.</text>
</comment>
<evidence type="ECO:0000313" key="2">
    <source>
        <dbReference type="Proteomes" id="UP000234190"/>
    </source>
</evidence>
<organism evidence="1 2">
    <name type="scientific">Pollutimonas subterranea</name>
    <dbReference type="NCBI Taxonomy" id="2045210"/>
    <lineage>
        <taxon>Bacteria</taxon>
        <taxon>Pseudomonadati</taxon>
        <taxon>Pseudomonadota</taxon>
        <taxon>Betaproteobacteria</taxon>
        <taxon>Burkholderiales</taxon>
        <taxon>Alcaligenaceae</taxon>
        <taxon>Pollutimonas</taxon>
    </lineage>
</organism>
<accession>A0A2N4TYM9</accession>
<dbReference type="AlphaFoldDB" id="A0A2N4TYM9"/>
<dbReference type="Proteomes" id="UP000234190">
    <property type="component" value="Unassembled WGS sequence"/>
</dbReference>
<dbReference type="EMBL" id="PDNW01000046">
    <property type="protein sequence ID" value="PLC47878.1"/>
    <property type="molecule type" value="Genomic_DNA"/>
</dbReference>
<sequence length="81" mass="9128">MRDINGHLILSLLLKEAVLPPPRAITGKLGRPLKANALSAAERARRYRARKKARLAELRDEKNPVRSAIIDLSALPPWKRK</sequence>
<proteinExistence type="predicted"/>